<accession>A0A9Q2W5X6</accession>
<dbReference type="SMART" id="SM00382">
    <property type="entry name" value="AAA"/>
    <property type="match status" value="2"/>
</dbReference>
<dbReference type="InterPro" id="IPR017871">
    <property type="entry name" value="ABC_transporter-like_CS"/>
</dbReference>
<sequence>MSAVLDVRGLTVAIGGTPIVHGVDLRVDAGECVALVGASGSGKTVTARAVLGLSAPGAAVHAETFTVDGVDVGGYTDRRWRRLRGSRIGYVGQEALGALDPLRPVGREVADSLRLHTEMRAAERVDAVRAALAAVGLDPDTATDGRLAGTLSGGMRQRALIAAATVGSPGLLVADEPTTALDAGVAVTVMEQLRAAQRRGAGLLVITHDLGLVAGWADRVAVVHEGQIVEQGAVTGVFAAPQHPSTRALVRAAGAAGAAAAEPAPPHGADLAGRCEVDGSVQSSDDAPSGRPRTGHTTPYRAPIGNRDTERASSHGARDVLAAQGLSREYGGLLAVDDVSFGLERGRVLGVIGASGSGKTTLARMLLGLETPDAGTVTLDGEPWVPLPERERRPRRHRLAAVVQDPGVTFDERWNVERVLADAFSRGDERRARGALGERVDAALRRVDLDPVLRSRSPRTLSGGQRQRLAIARALATDPEAIVLDEPVTALDATVQHAVLRLLERLRDETGVAMVFVSHDLRAVRRMADDVLVVHAGAVVEHGPAAEVFARPAHPVTARLLHAAERLAAGPAADPATGTAADSTG</sequence>
<comment type="similarity">
    <text evidence="1">Belongs to the ABC transporter superfamily.</text>
</comment>
<dbReference type="SUPFAM" id="SSF52540">
    <property type="entry name" value="P-loop containing nucleoside triphosphate hydrolases"/>
    <property type="match status" value="2"/>
</dbReference>
<dbReference type="Pfam" id="PF00005">
    <property type="entry name" value="ABC_tran"/>
    <property type="match status" value="2"/>
</dbReference>
<proteinExistence type="inferred from homology"/>
<dbReference type="PANTHER" id="PTHR43776">
    <property type="entry name" value="TRANSPORT ATP-BINDING PROTEIN"/>
    <property type="match status" value="1"/>
</dbReference>
<dbReference type="PANTHER" id="PTHR43776:SF7">
    <property type="entry name" value="D,D-DIPEPTIDE TRANSPORT ATP-BINDING PROTEIN DDPF-RELATED"/>
    <property type="match status" value="1"/>
</dbReference>
<dbReference type="GO" id="GO:0016887">
    <property type="term" value="F:ATP hydrolysis activity"/>
    <property type="evidence" value="ECO:0007669"/>
    <property type="project" value="InterPro"/>
</dbReference>
<dbReference type="InterPro" id="IPR003439">
    <property type="entry name" value="ABC_transporter-like_ATP-bd"/>
</dbReference>
<dbReference type="PROSITE" id="PS50893">
    <property type="entry name" value="ABC_TRANSPORTER_2"/>
    <property type="match status" value="2"/>
</dbReference>
<dbReference type="EMBL" id="JAHEWX010000019">
    <property type="protein sequence ID" value="MBT1542810.1"/>
    <property type="molecule type" value="Genomic_DNA"/>
</dbReference>
<dbReference type="Gene3D" id="3.40.50.300">
    <property type="entry name" value="P-loop containing nucleotide triphosphate hydrolases"/>
    <property type="match status" value="2"/>
</dbReference>
<evidence type="ECO:0000256" key="3">
    <source>
        <dbReference type="ARBA" id="ARBA00022741"/>
    </source>
</evidence>
<evidence type="ECO:0000256" key="4">
    <source>
        <dbReference type="ARBA" id="ARBA00022840"/>
    </source>
</evidence>
<keyword evidence="4 7" id="KW-0067">ATP-binding</keyword>
<dbReference type="InterPro" id="IPR027417">
    <property type="entry name" value="P-loop_NTPase"/>
</dbReference>
<comment type="caution">
    <text evidence="7">The sequence shown here is derived from an EMBL/GenBank/DDBJ whole genome shotgun (WGS) entry which is preliminary data.</text>
</comment>
<keyword evidence="2" id="KW-0813">Transport</keyword>
<feature type="region of interest" description="Disordered" evidence="5">
    <location>
        <begin position="260"/>
        <end position="316"/>
    </location>
</feature>
<dbReference type="InterPro" id="IPR003593">
    <property type="entry name" value="AAA+_ATPase"/>
</dbReference>
<evidence type="ECO:0000256" key="2">
    <source>
        <dbReference type="ARBA" id="ARBA00022448"/>
    </source>
</evidence>
<evidence type="ECO:0000259" key="6">
    <source>
        <dbReference type="PROSITE" id="PS50893"/>
    </source>
</evidence>
<reference evidence="7" key="1">
    <citation type="submission" date="2021-05" db="EMBL/GenBank/DDBJ databases">
        <title>Whole genome sequence of Curtobacterium flaccumfaciens pv. flaccumfaciens strain CFBP 3417.</title>
        <authorList>
            <person name="Osdaghi E."/>
            <person name="Taghouti G."/>
            <person name="Portier P."/>
            <person name="Fazliarab A."/>
            <person name="Taghavi S.M."/>
            <person name="Briand M."/>
            <person name="Le-Saux M."/>
            <person name="Jacques M.-A."/>
        </authorList>
    </citation>
    <scope>NUCLEOTIDE SEQUENCE</scope>
    <source>
        <strain evidence="7">CFBP 3417</strain>
    </source>
</reference>
<feature type="compositionally biased region" description="Basic and acidic residues" evidence="5">
    <location>
        <begin position="307"/>
        <end position="316"/>
    </location>
</feature>
<organism evidence="7 8">
    <name type="scientific">Curtobacterium flaccumfaciens pv. flaccumfaciens</name>
    <dbReference type="NCBI Taxonomy" id="138532"/>
    <lineage>
        <taxon>Bacteria</taxon>
        <taxon>Bacillati</taxon>
        <taxon>Actinomycetota</taxon>
        <taxon>Actinomycetes</taxon>
        <taxon>Micrococcales</taxon>
        <taxon>Microbacteriaceae</taxon>
        <taxon>Curtobacterium</taxon>
    </lineage>
</organism>
<dbReference type="GO" id="GO:0005524">
    <property type="term" value="F:ATP binding"/>
    <property type="evidence" value="ECO:0007669"/>
    <property type="project" value="UniProtKB-KW"/>
</dbReference>
<evidence type="ECO:0000256" key="1">
    <source>
        <dbReference type="ARBA" id="ARBA00005417"/>
    </source>
</evidence>
<gene>
    <name evidence="7" type="ORF">KK103_13650</name>
</gene>
<feature type="domain" description="ABC transporter" evidence="6">
    <location>
        <begin position="5"/>
        <end position="250"/>
    </location>
</feature>
<dbReference type="GO" id="GO:0055085">
    <property type="term" value="P:transmembrane transport"/>
    <property type="evidence" value="ECO:0007669"/>
    <property type="project" value="UniProtKB-ARBA"/>
</dbReference>
<dbReference type="InterPro" id="IPR050319">
    <property type="entry name" value="ABC_transp_ATP-bind"/>
</dbReference>
<protein>
    <submittedName>
        <fullName evidence="7">ABC transporter ATP-binding protein</fullName>
    </submittedName>
</protein>
<evidence type="ECO:0000313" key="8">
    <source>
        <dbReference type="Proteomes" id="UP000709437"/>
    </source>
</evidence>
<dbReference type="CDD" id="cd03257">
    <property type="entry name" value="ABC_NikE_OppD_transporters"/>
    <property type="match status" value="2"/>
</dbReference>
<evidence type="ECO:0000256" key="5">
    <source>
        <dbReference type="SAM" id="MobiDB-lite"/>
    </source>
</evidence>
<dbReference type="PROSITE" id="PS00211">
    <property type="entry name" value="ABC_TRANSPORTER_1"/>
    <property type="match status" value="2"/>
</dbReference>
<evidence type="ECO:0000313" key="7">
    <source>
        <dbReference type="EMBL" id="MBT1542810.1"/>
    </source>
</evidence>
<name>A0A9Q2W5X6_9MICO</name>
<feature type="domain" description="ABC transporter" evidence="6">
    <location>
        <begin position="321"/>
        <end position="561"/>
    </location>
</feature>
<dbReference type="Proteomes" id="UP000709437">
    <property type="component" value="Unassembled WGS sequence"/>
</dbReference>
<dbReference type="RefSeq" id="WP_214563440.1">
    <property type="nucleotide sequence ID" value="NZ_JAHEWX010000019.1"/>
</dbReference>
<keyword evidence="3" id="KW-0547">Nucleotide-binding</keyword>
<dbReference type="AlphaFoldDB" id="A0A9Q2W5X6"/>